<geneLocation type="plasmid" evidence="2 3">
    <name>unnamed1</name>
</geneLocation>
<dbReference type="EMBL" id="CP045120">
    <property type="protein sequence ID" value="QIN85460.1"/>
    <property type="molecule type" value="Genomic_DNA"/>
</dbReference>
<evidence type="ECO:0000313" key="3">
    <source>
        <dbReference type="Proteomes" id="UP000501452"/>
    </source>
</evidence>
<dbReference type="AlphaFoldDB" id="A0A6G8QG61"/>
<dbReference type="KEGG" id="rub:GBA63_22425"/>
<sequence>MRGWHRGNGIEWHQDHPDRPPLKQVPRTATDNAGGGLYTLYRLRWDSGTERICAMLSGLYTGSSGTSHPHKGDGRAHPPYTAATQLLDLLTGEEFDISSQDRDVEAKRISVRDLPPALRDAWPRDKKGKPVRPGLDDSGSGLQVGSGELRELARAAGSPATPSQPSLFEAMS</sequence>
<feature type="region of interest" description="Disordered" evidence="1">
    <location>
        <begin position="99"/>
        <end position="172"/>
    </location>
</feature>
<keyword evidence="3" id="KW-1185">Reference proteome</keyword>
<feature type="compositionally biased region" description="Basic and acidic residues" evidence="1">
    <location>
        <begin position="99"/>
        <end position="111"/>
    </location>
</feature>
<dbReference type="RefSeq" id="WP_166180783.1">
    <property type="nucleotide sequence ID" value="NZ_CP045120.1"/>
</dbReference>
<proteinExistence type="predicted"/>
<organism evidence="2 3">
    <name type="scientific">Rubrobacter tropicus</name>
    <dbReference type="NCBI Taxonomy" id="2653851"/>
    <lineage>
        <taxon>Bacteria</taxon>
        <taxon>Bacillati</taxon>
        <taxon>Actinomycetota</taxon>
        <taxon>Rubrobacteria</taxon>
        <taxon>Rubrobacterales</taxon>
        <taxon>Rubrobacteraceae</taxon>
        <taxon>Rubrobacter</taxon>
    </lineage>
</organism>
<feature type="compositionally biased region" description="Basic and acidic residues" evidence="1">
    <location>
        <begin position="12"/>
        <end position="21"/>
    </location>
</feature>
<reference evidence="2 3" key="1">
    <citation type="submission" date="2019-10" db="EMBL/GenBank/DDBJ databases">
        <title>Rubrobacter sp nov SCSIO 52090 isolated from a deep-sea sediment in the South China Sea.</title>
        <authorList>
            <person name="Chen R.W."/>
        </authorList>
    </citation>
    <scope>NUCLEOTIDE SEQUENCE [LARGE SCALE GENOMIC DNA]</scope>
    <source>
        <strain evidence="2 3">SCSIO 52909</strain>
        <plasmid evidence="2 3">unnamed1</plasmid>
    </source>
</reference>
<feature type="region of interest" description="Disordered" evidence="1">
    <location>
        <begin position="1"/>
        <end position="31"/>
    </location>
</feature>
<accession>A0A6G8QG61</accession>
<gene>
    <name evidence="2" type="ORF">GBA63_22425</name>
</gene>
<dbReference type="Proteomes" id="UP000501452">
    <property type="component" value="Plasmid unnamed1"/>
</dbReference>
<evidence type="ECO:0000313" key="2">
    <source>
        <dbReference type="EMBL" id="QIN85460.1"/>
    </source>
</evidence>
<evidence type="ECO:0000256" key="1">
    <source>
        <dbReference type="SAM" id="MobiDB-lite"/>
    </source>
</evidence>
<keyword evidence="2" id="KW-0614">Plasmid</keyword>
<protein>
    <submittedName>
        <fullName evidence="2">Uncharacterized protein</fullName>
    </submittedName>
</protein>
<name>A0A6G8QG61_9ACTN</name>